<protein>
    <recommendedName>
        <fullName evidence="4">DUF4177 domain-containing protein</fullName>
    </recommendedName>
</protein>
<feature type="compositionally biased region" description="Low complexity" evidence="1">
    <location>
        <begin position="77"/>
        <end position="87"/>
    </location>
</feature>
<accession>A0ABQ3VM35</accession>
<evidence type="ECO:0000313" key="2">
    <source>
        <dbReference type="EMBL" id="GHO86878.1"/>
    </source>
</evidence>
<gene>
    <name evidence="2" type="ORF">KSZ_48840</name>
</gene>
<name>A0ABQ3VM35_9CHLR</name>
<organism evidence="2 3">
    <name type="scientific">Dictyobacter formicarum</name>
    <dbReference type="NCBI Taxonomy" id="2778368"/>
    <lineage>
        <taxon>Bacteria</taxon>
        <taxon>Bacillati</taxon>
        <taxon>Chloroflexota</taxon>
        <taxon>Ktedonobacteria</taxon>
        <taxon>Ktedonobacterales</taxon>
        <taxon>Dictyobacteraceae</taxon>
        <taxon>Dictyobacter</taxon>
    </lineage>
</organism>
<feature type="region of interest" description="Disordered" evidence="1">
    <location>
        <begin position="72"/>
        <end position="106"/>
    </location>
</feature>
<evidence type="ECO:0008006" key="4">
    <source>
        <dbReference type="Google" id="ProtNLM"/>
    </source>
</evidence>
<dbReference type="Proteomes" id="UP000635565">
    <property type="component" value="Unassembled WGS sequence"/>
</dbReference>
<dbReference type="RefSeq" id="WP_201364486.1">
    <property type="nucleotide sequence ID" value="NZ_BNJJ01000014.1"/>
</dbReference>
<feature type="compositionally biased region" description="Low complexity" evidence="1">
    <location>
        <begin position="95"/>
        <end position="106"/>
    </location>
</feature>
<evidence type="ECO:0000313" key="3">
    <source>
        <dbReference type="Proteomes" id="UP000635565"/>
    </source>
</evidence>
<sequence>MGQWAYKVVYVDYRGRISCEGVETLIGHNERRSAFVRRYFDSIGRDGWELSSNQPLTANSAYYVFKRPAQDGDYADQPASAAAQETPTTPPPTTTPESAGPTIESV</sequence>
<comment type="caution">
    <text evidence="2">The sequence shown here is derived from an EMBL/GenBank/DDBJ whole genome shotgun (WGS) entry which is preliminary data.</text>
</comment>
<dbReference type="EMBL" id="BNJJ01000014">
    <property type="protein sequence ID" value="GHO86878.1"/>
    <property type="molecule type" value="Genomic_DNA"/>
</dbReference>
<keyword evidence="3" id="KW-1185">Reference proteome</keyword>
<reference evidence="2 3" key="1">
    <citation type="journal article" date="2021" name="Int. J. Syst. Evol. Microbiol.">
        <title>Reticulibacter mediterranei gen. nov., sp. nov., within the new family Reticulibacteraceae fam. nov., and Ktedonospora formicarum gen. nov., sp. nov., Ktedonobacter robiniae sp. nov., Dictyobacter formicarum sp. nov. and Dictyobacter arantiisoli sp. nov., belonging to the class Ktedonobacteria.</title>
        <authorList>
            <person name="Yabe S."/>
            <person name="Zheng Y."/>
            <person name="Wang C.M."/>
            <person name="Sakai Y."/>
            <person name="Abe K."/>
            <person name="Yokota A."/>
            <person name="Donadio S."/>
            <person name="Cavaletti L."/>
            <person name="Monciardini P."/>
        </authorList>
    </citation>
    <scope>NUCLEOTIDE SEQUENCE [LARGE SCALE GENOMIC DNA]</scope>
    <source>
        <strain evidence="2 3">SOSP1-9</strain>
    </source>
</reference>
<proteinExistence type="predicted"/>
<evidence type="ECO:0000256" key="1">
    <source>
        <dbReference type="SAM" id="MobiDB-lite"/>
    </source>
</evidence>